<evidence type="ECO:0000256" key="7">
    <source>
        <dbReference type="ARBA" id="ARBA00023326"/>
    </source>
</evidence>
<evidence type="ECO:0000256" key="3">
    <source>
        <dbReference type="ARBA" id="ARBA00012601"/>
    </source>
</evidence>
<dbReference type="InterPro" id="IPR012341">
    <property type="entry name" value="6hp_glycosidase-like_sf"/>
</dbReference>
<evidence type="ECO:0000256" key="4">
    <source>
        <dbReference type="ARBA" id="ARBA00022801"/>
    </source>
</evidence>
<proteinExistence type="inferred from homology"/>
<keyword evidence="6" id="KW-0326">Glycosidase</keyword>
<reference evidence="8 9" key="1">
    <citation type="submission" date="2024-02" db="EMBL/GenBank/DDBJ databases">
        <title>Genome analysis and characterization of Microbaculum marinisediminis sp. nov., isolated from marine sediment.</title>
        <authorList>
            <person name="Du Z.-J."/>
            <person name="Ye Y.-Q."/>
            <person name="Zhang Z.-R."/>
            <person name="Yuan S.-M."/>
            <person name="Zhang X.-Y."/>
        </authorList>
    </citation>
    <scope>NUCLEOTIDE SEQUENCE [LARGE SCALE GENOMIC DNA]</scope>
    <source>
        <strain evidence="8 9">SDUM1044001</strain>
    </source>
</reference>
<evidence type="ECO:0000256" key="6">
    <source>
        <dbReference type="ARBA" id="ARBA00023295"/>
    </source>
</evidence>
<comment type="catalytic activity">
    <reaction evidence="1">
        <text>Endohydrolysis of (1-&gt;4)-beta-D-glucosidic linkages in cellulose, lichenin and cereal beta-D-glucans.</text>
        <dbReference type="EC" id="3.2.1.4"/>
    </reaction>
</comment>
<dbReference type="EMBL" id="JAZHOF010000003">
    <property type="protein sequence ID" value="MEJ8571575.1"/>
    <property type="molecule type" value="Genomic_DNA"/>
</dbReference>
<dbReference type="GO" id="GO:0030245">
    <property type="term" value="P:cellulose catabolic process"/>
    <property type="evidence" value="ECO:0007669"/>
    <property type="project" value="UniProtKB-KW"/>
</dbReference>
<comment type="similarity">
    <text evidence="2">Belongs to the glycosyl hydrolase 8 (cellulase D) family.</text>
</comment>
<keyword evidence="7" id="KW-0119">Carbohydrate metabolism</keyword>
<keyword evidence="9" id="KW-1185">Reference proteome</keyword>
<evidence type="ECO:0000313" key="9">
    <source>
        <dbReference type="Proteomes" id="UP001378188"/>
    </source>
</evidence>
<name>A0AAW9RRP6_9HYPH</name>
<gene>
    <name evidence="8" type="ORF">V3328_08830</name>
</gene>
<dbReference type="AlphaFoldDB" id="A0AAW9RRP6"/>
<evidence type="ECO:0000313" key="8">
    <source>
        <dbReference type="EMBL" id="MEJ8571575.1"/>
    </source>
</evidence>
<dbReference type="Gene3D" id="1.50.10.10">
    <property type="match status" value="1"/>
</dbReference>
<dbReference type="SUPFAM" id="SSF48208">
    <property type="entry name" value="Six-hairpin glycosidases"/>
    <property type="match status" value="1"/>
</dbReference>
<accession>A0AAW9RRP6</accession>
<dbReference type="InterPro" id="IPR002037">
    <property type="entry name" value="Glyco_hydro_8"/>
</dbReference>
<dbReference type="PRINTS" id="PR00735">
    <property type="entry name" value="GLHYDRLASE8"/>
</dbReference>
<keyword evidence="4 8" id="KW-0378">Hydrolase</keyword>
<dbReference type="Pfam" id="PF01270">
    <property type="entry name" value="Glyco_hydro_8"/>
    <property type="match status" value="1"/>
</dbReference>
<sequence>MSGGANNGPVAGCAAAIRRLIVACCAATALVAVGSPLSAEPITVNPAHWEVYKQKFVQADGRVIDTANGDITHSEGQGYGMLLAFGADDPATFERIWTFTRNELLIRDDGLAAWKWDPAATPHISDINNATDGDILIAYALSLAGERWASPEYIAIATRVAKAVGEHMLIPLNGETIVLPGAEGFRDAGTTDEVVINLSYWVYPALLKLQELAADAPYRAAVESGTRLLARAGLGPLDLPSDWMQFGQRGLSPAPDRAPLFGYEGLRIPLYLMMAGLDTRELLAPFFADWITRNDGVPAVVNLETGSVTERLEEPGYRFLAALVACASAGTPIPDDLKTFAPTLYYPSTLHLLGLSVAAERYPRC</sequence>
<dbReference type="InterPro" id="IPR008928">
    <property type="entry name" value="6-hairpin_glycosidase_sf"/>
</dbReference>
<dbReference type="RefSeq" id="WP_340329274.1">
    <property type="nucleotide sequence ID" value="NZ_JAZHOF010000003.1"/>
</dbReference>
<evidence type="ECO:0000256" key="1">
    <source>
        <dbReference type="ARBA" id="ARBA00000966"/>
    </source>
</evidence>
<dbReference type="GO" id="GO:0008810">
    <property type="term" value="F:cellulase activity"/>
    <property type="evidence" value="ECO:0007669"/>
    <property type="project" value="UniProtKB-EC"/>
</dbReference>
<dbReference type="Proteomes" id="UP001378188">
    <property type="component" value="Unassembled WGS sequence"/>
</dbReference>
<dbReference type="EC" id="3.2.1.4" evidence="3"/>
<keyword evidence="5" id="KW-0136">Cellulose degradation</keyword>
<evidence type="ECO:0000256" key="5">
    <source>
        <dbReference type="ARBA" id="ARBA00023001"/>
    </source>
</evidence>
<protein>
    <recommendedName>
        <fullName evidence="3">cellulase</fullName>
        <ecNumber evidence="3">3.2.1.4</ecNumber>
    </recommendedName>
</protein>
<comment type="caution">
    <text evidence="8">The sequence shown here is derived from an EMBL/GenBank/DDBJ whole genome shotgun (WGS) entry which is preliminary data.</text>
</comment>
<evidence type="ECO:0000256" key="2">
    <source>
        <dbReference type="ARBA" id="ARBA00009209"/>
    </source>
</evidence>
<organism evidence="8 9">
    <name type="scientific">Microbaculum marinum</name>
    <dbReference type="NCBI Taxonomy" id="1764581"/>
    <lineage>
        <taxon>Bacteria</taxon>
        <taxon>Pseudomonadati</taxon>
        <taxon>Pseudomonadota</taxon>
        <taxon>Alphaproteobacteria</taxon>
        <taxon>Hyphomicrobiales</taxon>
        <taxon>Tepidamorphaceae</taxon>
        <taxon>Microbaculum</taxon>
    </lineage>
</organism>
<keyword evidence="7" id="KW-0624">Polysaccharide degradation</keyword>